<protein>
    <submittedName>
        <fullName evidence="2">PH domain-containing protein</fullName>
    </submittedName>
</protein>
<evidence type="ECO:0000259" key="1">
    <source>
        <dbReference type="Pfam" id="PF10756"/>
    </source>
</evidence>
<gene>
    <name evidence="2" type="ORF">SIL87_16205</name>
</gene>
<name>A0AAW9DVZ3_ACIAO</name>
<dbReference type="Pfam" id="PF10756">
    <property type="entry name" value="bPH_6"/>
    <property type="match status" value="1"/>
</dbReference>
<proteinExistence type="predicted"/>
<organism evidence="2 3">
    <name type="scientific">Acidiphilium acidophilum</name>
    <name type="common">Thiobacillus acidophilus</name>
    <dbReference type="NCBI Taxonomy" id="76588"/>
    <lineage>
        <taxon>Bacteria</taxon>
        <taxon>Pseudomonadati</taxon>
        <taxon>Pseudomonadota</taxon>
        <taxon>Alphaproteobacteria</taxon>
        <taxon>Acetobacterales</taxon>
        <taxon>Acidocellaceae</taxon>
        <taxon>Acidiphilium</taxon>
    </lineage>
</organism>
<dbReference type="EMBL" id="JAWXYB010000018">
    <property type="protein sequence ID" value="MDX5932300.1"/>
    <property type="molecule type" value="Genomic_DNA"/>
</dbReference>
<sequence length="109" mass="11912">MLIAFCVFAFGLISLIIPARYALTVDDSGITLRELTRAQFVPWSEVAGISVVSWRPTTTAGVPSGVRVRRCAYGRSMTDLVIPDIFPIHRDALAGLLHDRVSNSDGPRL</sequence>
<evidence type="ECO:0000313" key="2">
    <source>
        <dbReference type="EMBL" id="MDX5932300.1"/>
    </source>
</evidence>
<keyword evidence="3" id="KW-1185">Reference proteome</keyword>
<dbReference type="AlphaFoldDB" id="A0AAW9DVZ3"/>
<feature type="domain" description="Low molecular weight protein antigen 6 PH" evidence="1">
    <location>
        <begin position="20"/>
        <end position="69"/>
    </location>
</feature>
<comment type="caution">
    <text evidence="2">The sequence shown here is derived from an EMBL/GenBank/DDBJ whole genome shotgun (WGS) entry which is preliminary data.</text>
</comment>
<dbReference type="InterPro" id="IPR019692">
    <property type="entry name" value="CFP-6_PH"/>
</dbReference>
<evidence type="ECO:0000313" key="3">
    <source>
        <dbReference type="Proteomes" id="UP001279553"/>
    </source>
</evidence>
<dbReference type="Proteomes" id="UP001279553">
    <property type="component" value="Unassembled WGS sequence"/>
</dbReference>
<accession>A0AAW9DVZ3</accession>
<reference evidence="2 3" key="1">
    <citation type="submission" date="2023-11" db="EMBL/GenBank/DDBJ databases">
        <title>MicrobeMod: A computational toolkit for identifying prokaryotic methylation and restriction-modification with nanopore sequencing.</title>
        <authorList>
            <person name="Crits-Christoph A."/>
            <person name="Kang S.C."/>
            <person name="Lee H."/>
            <person name="Ostrov N."/>
        </authorList>
    </citation>
    <scope>NUCLEOTIDE SEQUENCE [LARGE SCALE GENOMIC DNA]</scope>
    <source>
        <strain evidence="2 3">DSMZ 700</strain>
    </source>
</reference>